<dbReference type="RefSeq" id="WP_021752627.1">
    <property type="nucleotide sequence ID" value="NZ_KI271813.1"/>
</dbReference>
<dbReference type="PANTHER" id="PTHR30043:SF1">
    <property type="entry name" value="ABC TRANSPORT SYSTEM PERMEASE PROTEIN P69"/>
    <property type="match status" value="1"/>
</dbReference>
<evidence type="ECO:0000256" key="7">
    <source>
        <dbReference type="RuleBase" id="RU363032"/>
    </source>
</evidence>
<evidence type="ECO:0000313" key="9">
    <source>
        <dbReference type="EMBL" id="ERK60203.1"/>
    </source>
</evidence>
<feature type="transmembrane region" description="Helical" evidence="7">
    <location>
        <begin position="73"/>
        <end position="93"/>
    </location>
</feature>
<dbReference type="PANTHER" id="PTHR30043">
    <property type="entry name" value="PHOSPHONATES TRANSPORT SYSTEM PERMEASE PROTEIN"/>
    <property type="match status" value="1"/>
</dbReference>
<comment type="caution">
    <text evidence="9">The sequence shown here is derived from an EMBL/GenBank/DDBJ whole genome shotgun (WGS) entry which is preliminary data.</text>
</comment>
<feature type="transmembrane region" description="Helical" evidence="7">
    <location>
        <begin position="325"/>
        <end position="353"/>
    </location>
</feature>
<keyword evidence="10" id="KW-1185">Reference proteome</keyword>
<evidence type="ECO:0000259" key="8">
    <source>
        <dbReference type="PROSITE" id="PS50928"/>
    </source>
</evidence>
<dbReference type="eggNOG" id="COG3639">
    <property type="taxonomic scope" value="Bacteria"/>
</dbReference>
<dbReference type="Gene3D" id="1.10.3720.10">
    <property type="entry name" value="MetI-like"/>
    <property type="match status" value="2"/>
</dbReference>
<feature type="domain" description="ABC transmembrane type-1" evidence="8">
    <location>
        <begin position="329"/>
        <end position="511"/>
    </location>
</feature>
<proteinExistence type="inferred from homology"/>
<keyword evidence="3" id="KW-1003">Cell membrane</keyword>
<feature type="transmembrane region" description="Helical" evidence="7">
    <location>
        <begin position="16"/>
        <end position="33"/>
    </location>
</feature>
<feature type="transmembrane region" description="Helical" evidence="7">
    <location>
        <begin position="393"/>
        <end position="413"/>
    </location>
</feature>
<feature type="transmembrane region" description="Helical" evidence="7">
    <location>
        <begin position="365"/>
        <end position="387"/>
    </location>
</feature>
<dbReference type="InterPro" id="IPR035906">
    <property type="entry name" value="MetI-like_sf"/>
</dbReference>
<feature type="transmembrane region" description="Helical" evidence="7">
    <location>
        <begin position="493"/>
        <end position="514"/>
    </location>
</feature>
<dbReference type="CDD" id="cd06261">
    <property type="entry name" value="TM_PBP2"/>
    <property type="match status" value="1"/>
</dbReference>
<dbReference type="HOGENOM" id="CLU_039922_0_0_9"/>
<keyword evidence="2 7" id="KW-0813">Transport</keyword>
<evidence type="ECO:0000313" key="10">
    <source>
        <dbReference type="Proteomes" id="UP000016637"/>
    </source>
</evidence>
<dbReference type="PROSITE" id="PS50928">
    <property type="entry name" value="ABC_TM1"/>
    <property type="match status" value="2"/>
</dbReference>
<evidence type="ECO:0000256" key="3">
    <source>
        <dbReference type="ARBA" id="ARBA00022475"/>
    </source>
</evidence>
<sequence length="520" mass="58306">MMNLKNYIIKRKIKSIILYSILLTGIVISILNYDAKSFSLGFSRVGNLLSRMYPLDLSILSSLYEPILETLNIAIFSSILALFTALLILPLLTNILFNIKILPKILSAVFSIFRTIPFLIVAAILVSLFSTGNFSGFLSIYIISFLTAAKLLKEYAEEVDIKHIEAMKSLGVSRFAIYKTALLSNIKPAIFSIYFLILESGIRGASVLGLVGAGGIGQRLWTELNHLRYDRVSLIIIILVLLIFIIDLISYYFRTMEDKNNLSKKEYFLRKKIEKILIPVVIIGSLIYVINFLTITKERFILGIGQLKVLFKELFNPDISYFSKMFSALLTSIEIAFVATLLASLTAIFTSYLASTNLFGKYKAIIFKVVINILRTFPPIIIALIFFRGFGPGTVSSFFALYIYTVGVVTKMYSEILEGINSNILLATKSIGLGNFTGYIKIIFSGYLPEFVTISLYRFEMNIKNSTILGMVGAGGIGQLLVNNIEYRNWNRISTLLIGLCTAIIIVENISSIIREKIKK</sequence>
<accession>U2S3A8</accession>
<evidence type="ECO:0000256" key="5">
    <source>
        <dbReference type="ARBA" id="ARBA00022989"/>
    </source>
</evidence>
<keyword evidence="4 7" id="KW-0812">Transmembrane</keyword>
<feature type="domain" description="ABC transmembrane type-1" evidence="8">
    <location>
        <begin position="67"/>
        <end position="250"/>
    </location>
</feature>
<keyword evidence="5 7" id="KW-1133">Transmembrane helix</keyword>
<comment type="similarity">
    <text evidence="7">Belongs to the binding-protein-dependent transport system permease family.</text>
</comment>
<protein>
    <submittedName>
        <fullName evidence="9">Phosphonate ABC transporter, permease protein PhnE</fullName>
    </submittedName>
</protein>
<evidence type="ECO:0000256" key="1">
    <source>
        <dbReference type="ARBA" id="ARBA00004651"/>
    </source>
</evidence>
<dbReference type="GO" id="GO:0005886">
    <property type="term" value="C:plasma membrane"/>
    <property type="evidence" value="ECO:0007669"/>
    <property type="project" value="UniProtKB-SubCell"/>
</dbReference>
<feature type="transmembrane region" description="Helical" evidence="7">
    <location>
        <begin position="276"/>
        <end position="295"/>
    </location>
</feature>
<feature type="transmembrane region" description="Helical" evidence="7">
    <location>
        <begin position="105"/>
        <end position="128"/>
    </location>
</feature>
<feature type="transmembrane region" description="Helical" evidence="7">
    <location>
        <begin position="232"/>
        <end position="255"/>
    </location>
</feature>
<name>U2S3A8_9BACL</name>
<reference evidence="9 10" key="1">
    <citation type="submission" date="2013-08" db="EMBL/GenBank/DDBJ databases">
        <authorList>
            <person name="Weinstock G."/>
            <person name="Sodergren E."/>
            <person name="Wylie T."/>
            <person name="Fulton L."/>
            <person name="Fulton R."/>
            <person name="Fronick C."/>
            <person name="O'Laughlin M."/>
            <person name="Godfrey J."/>
            <person name="Miner T."/>
            <person name="Herter B."/>
            <person name="Appelbaum E."/>
            <person name="Cordes M."/>
            <person name="Lek S."/>
            <person name="Wollam A."/>
            <person name="Pepin K.H."/>
            <person name="Palsikar V.B."/>
            <person name="Mitreva M."/>
            <person name="Wilson R.K."/>
        </authorList>
    </citation>
    <scope>NUCLEOTIDE SEQUENCE [LARGE SCALE GENOMIC DNA]</scope>
    <source>
        <strain evidence="9 10">ATCC 700627</strain>
    </source>
</reference>
<dbReference type="SUPFAM" id="SSF161098">
    <property type="entry name" value="MetI-like"/>
    <property type="match status" value="2"/>
</dbReference>
<evidence type="ECO:0000256" key="4">
    <source>
        <dbReference type="ARBA" id="ARBA00022692"/>
    </source>
</evidence>
<dbReference type="Proteomes" id="UP000016637">
    <property type="component" value="Unassembled WGS sequence"/>
</dbReference>
<gene>
    <name evidence="9" type="ORF">HMPREF1983_00304</name>
</gene>
<dbReference type="GO" id="GO:0055085">
    <property type="term" value="P:transmembrane transport"/>
    <property type="evidence" value="ECO:0007669"/>
    <property type="project" value="InterPro"/>
</dbReference>
<evidence type="ECO:0000256" key="6">
    <source>
        <dbReference type="ARBA" id="ARBA00023136"/>
    </source>
</evidence>
<keyword evidence="6 7" id="KW-0472">Membrane</keyword>
<dbReference type="EMBL" id="AWVP01000016">
    <property type="protein sequence ID" value="ERK60203.1"/>
    <property type="molecule type" value="Genomic_DNA"/>
</dbReference>
<organism evidence="9 10">
    <name type="scientific">Gemella bergeri ATCC 700627</name>
    <dbReference type="NCBI Taxonomy" id="1321820"/>
    <lineage>
        <taxon>Bacteria</taxon>
        <taxon>Bacillati</taxon>
        <taxon>Bacillota</taxon>
        <taxon>Bacilli</taxon>
        <taxon>Bacillales</taxon>
        <taxon>Gemellaceae</taxon>
        <taxon>Gemella</taxon>
    </lineage>
</organism>
<dbReference type="AlphaFoldDB" id="U2S3A8"/>
<dbReference type="InterPro" id="IPR000515">
    <property type="entry name" value="MetI-like"/>
</dbReference>
<evidence type="ECO:0000256" key="2">
    <source>
        <dbReference type="ARBA" id="ARBA00022448"/>
    </source>
</evidence>
<comment type="subcellular location">
    <subcellularLocation>
        <location evidence="1 7">Cell membrane</location>
        <topology evidence="1 7">Multi-pass membrane protein</topology>
    </subcellularLocation>
</comment>
<dbReference type="Pfam" id="PF00528">
    <property type="entry name" value="BPD_transp_1"/>
    <property type="match status" value="2"/>
</dbReference>
<feature type="transmembrane region" description="Helical" evidence="7">
    <location>
        <begin position="468"/>
        <end position="487"/>
    </location>
</feature>
<dbReference type="PATRIC" id="fig|1321820.3.peg.298"/>